<proteinExistence type="predicted"/>
<keyword evidence="3" id="KW-1185">Reference proteome</keyword>
<evidence type="ECO:0000313" key="2">
    <source>
        <dbReference type="EMBL" id="KAB2384789.1"/>
    </source>
</evidence>
<gene>
    <name evidence="2" type="ORF">F9B16_10100</name>
</gene>
<protein>
    <submittedName>
        <fullName evidence="2">Uncharacterized protein</fullName>
    </submittedName>
</protein>
<keyword evidence="1" id="KW-0472">Membrane</keyword>
<dbReference type="RefSeq" id="WP_151539744.1">
    <property type="nucleotide sequence ID" value="NZ_WBMR01000019.1"/>
</dbReference>
<feature type="transmembrane region" description="Helical" evidence="1">
    <location>
        <begin position="160"/>
        <end position="183"/>
    </location>
</feature>
<name>A0A6L3W0M9_9ACTN</name>
<dbReference type="Proteomes" id="UP000483004">
    <property type="component" value="Unassembled WGS sequence"/>
</dbReference>
<reference evidence="2 3" key="1">
    <citation type="submission" date="2019-09" db="EMBL/GenBank/DDBJ databases">
        <title>Actinomadura physcomitrii sp. nov., a novel actinomycete isolated from moss [Physcomitrium sphaericum (Ludw) Fuernr].</title>
        <authorList>
            <person name="Liu C."/>
            <person name="Zhuang X."/>
        </authorList>
    </citation>
    <scope>NUCLEOTIDE SEQUENCE [LARGE SCALE GENOMIC DNA]</scope>
    <source>
        <strain evidence="2 3">CYP1-1B</strain>
    </source>
</reference>
<accession>A0A6L3W0M9</accession>
<dbReference type="EMBL" id="WBMR01000019">
    <property type="protein sequence ID" value="KAB2384789.1"/>
    <property type="molecule type" value="Genomic_DNA"/>
</dbReference>
<dbReference type="OrthoDB" id="3827914at2"/>
<comment type="caution">
    <text evidence="2">The sequence shown here is derived from an EMBL/GenBank/DDBJ whole genome shotgun (WGS) entry which is preliminary data.</text>
</comment>
<dbReference type="AlphaFoldDB" id="A0A6L3W0M9"/>
<feature type="transmembrane region" description="Helical" evidence="1">
    <location>
        <begin position="127"/>
        <end position="148"/>
    </location>
</feature>
<keyword evidence="1" id="KW-0812">Transmembrane</keyword>
<organism evidence="2 3">
    <name type="scientific">Actinomadura montaniterrae</name>
    <dbReference type="NCBI Taxonomy" id="1803903"/>
    <lineage>
        <taxon>Bacteria</taxon>
        <taxon>Bacillati</taxon>
        <taxon>Actinomycetota</taxon>
        <taxon>Actinomycetes</taxon>
        <taxon>Streptosporangiales</taxon>
        <taxon>Thermomonosporaceae</taxon>
        <taxon>Actinomadura</taxon>
    </lineage>
</organism>
<feature type="transmembrane region" description="Helical" evidence="1">
    <location>
        <begin position="47"/>
        <end position="69"/>
    </location>
</feature>
<evidence type="ECO:0000256" key="1">
    <source>
        <dbReference type="SAM" id="Phobius"/>
    </source>
</evidence>
<feature type="transmembrane region" description="Helical" evidence="1">
    <location>
        <begin position="203"/>
        <end position="224"/>
    </location>
</feature>
<keyword evidence="1" id="KW-1133">Transmembrane helix</keyword>
<feature type="transmembrane region" description="Helical" evidence="1">
    <location>
        <begin position="90"/>
        <end position="115"/>
    </location>
</feature>
<feature type="transmembrane region" description="Helical" evidence="1">
    <location>
        <begin position="16"/>
        <end position="35"/>
    </location>
</feature>
<sequence length="229" mass="24195">MIALARFQVEGYVRSLRVLHPVIVVALVMVLVLVQGPGGPERMKLSVGTFGDVAAFMFPIWAWTARALLDTQPDEQRALSATAARHRWTPTWAGLAAAYAVNLCLGVIVLAIPLVQALQVGAPGRAILAGCALSVPVAIAGTLLGAWTGRAFIPDPGVSLLALLGGATAVLLLGLGRLSWLSVPMIEWLRSAHDGPNRFLADFPGLVLHLALWSAVVGGAYVFAARLRR</sequence>
<evidence type="ECO:0000313" key="3">
    <source>
        <dbReference type="Proteomes" id="UP000483004"/>
    </source>
</evidence>